<dbReference type="InterPro" id="IPR001173">
    <property type="entry name" value="Glyco_trans_2-like"/>
</dbReference>
<feature type="transmembrane region" description="Helical" evidence="13">
    <location>
        <begin position="506"/>
        <end position="529"/>
    </location>
</feature>
<evidence type="ECO:0000256" key="2">
    <source>
        <dbReference type="ARBA" id="ARBA00005001"/>
    </source>
</evidence>
<evidence type="ECO:0000256" key="1">
    <source>
        <dbReference type="ARBA" id="ARBA00004429"/>
    </source>
</evidence>
<dbReference type="InterPro" id="IPR029044">
    <property type="entry name" value="Nucleotide-diphossugar_trans"/>
</dbReference>
<evidence type="ECO:0000256" key="12">
    <source>
        <dbReference type="SAM" id="MobiDB-lite"/>
    </source>
</evidence>
<evidence type="ECO:0000313" key="15">
    <source>
        <dbReference type="EMBL" id="XBO36875.1"/>
    </source>
</evidence>
<evidence type="ECO:0000256" key="10">
    <source>
        <dbReference type="ARBA" id="ARBA00022989"/>
    </source>
</evidence>
<sequence length="639" mass="69198">MTALRQNSPDLPPCRRTGFDVICRTFLPTASGRDARRSRRAHLTDRMSSTTPTGSQSTRDLAARRQIVAVLNLATFAALGLALASVLGAGGWTVVDVLMMLCFVMAAPWSVLGFWNAVIGLWLLHGRRDGLAETSPFAYVGEADEPLRATTAVLLTLRNEDPARAFRRLAIVKASLDATGEGAHFSYFVLSDTDRPDVAAAEERNFAAWRAQSDTPHRLHYRRRETNEGYKAGNLRDFCRRWGGDFDFMLPLDADSLMSGESIVKLARIMQAYSRLGILQSLVVGLPARSGFARLFQFGMRQGMRPYTMGSAWWAGDCGPFWGHNALVRIAPFIDHCDLPTLPGKPPLGGAILSHDQVEAALMRRAGYEVRVIPVEGGSWEENPPTVLEFTRRDLRWCQGNMQYGRLIGLPGLRAMSRFQLAWAMLMFLGIPAFTLMFALAAVKPLETADLAPGYPTGTAIAVYLAFLGMYLSPKLAGCVDVLLTPGAAARYGGAGRFMLGVGAELVFSFLLGAVTTLRVSLFMVGLLFGKSVGWNSQERDAHRLSWGSAVRGLWPQTLFGSAVIVMLALHAPLALLLGLPLLAGFPLAIPFAVLTADPRFGAWLAARGVGSIPEDIAPPAEILALGAVAAAEPAREAA</sequence>
<dbReference type="NCBIfam" id="NF003963">
    <property type="entry name" value="PRK05454.2-6"/>
    <property type="match status" value="1"/>
</dbReference>
<evidence type="ECO:0000259" key="14">
    <source>
        <dbReference type="Pfam" id="PF13632"/>
    </source>
</evidence>
<dbReference type="SUPFAM" id="SSF53448">
    <property type="entry name" value="Nucleotide-diphospho-sugar transferases"/>
    <property type="match status" value="1"/>
</dbReference>
<dbReference type="EMBL" id="CP157484">
    <property type="protein sequence ID" value="XBO36875.1"/>
    <property type="molecule type" value="Genomic_DNA"/>
</dbReference>
<keyword evidence="5" id="KW-1003">Cell membrane</keyword>
<dbReference type="InterPro" id="IPR050321">
    <property type="entry name" value="Glycosyltr_2/OpgH_subfam"/>
</dbReference>
<dbReference type="NCBIfam" id="NF003958">
    <property type="entry name" value="PRK05454.2-1"/>
    <property type="match status" value="1"/>
</dbReference>
<evidence type="ECO:0000256" key="9">
    <source>
        <dbReference type="ARBA" id="ARBA00022692"/>
    </source>
</evidence>
<dbReference type="Pfam" id="PF13632">
    <property type="entry name" value="Glyco_trans_2_3"/>
    <property type="match status" value="1"/>
</dbReference>
<dbReference type="GO" id="GO:0016758">
    <property type="term" value="F:hexosyltransferase activity"/>
    <property type="evidence" value="ECO:0007669"/>
    <property type="project" value="TreeGrafter"/>
</dbReference>
<evidence type="ECO:0000256" key="8">
    <source>
        <dbReference type="ARBA" id="ARBA00022679"/>
    </source>
</evidence>
<keyword evidence="6" id="KW-0997">Cell inner membrane</keyword>
<proteinExistence type="inferred from homology"/>
<dbReference type="GO" id="GO:0005886">
    <property type="term" value="C:plasma membrane"/>
    <property type="evidence" value="ECO:0007669"/>
    <property type="project" value="UniProtKB-SubCell"/>
</dbReference>
<feature type="region of interest" description="Disordered" evidence="12">
    <location>
        <begin position="33"/>
        <end position="59"/>
    </location>
</feature>
<gene>
    <name evidence="15" type="primary">mdoH</name>
    <name evidence="15" type="ORF">ABEG18_14115</name>
</gene>
<dbReference type="PANTHER" id="PTHR43867:SF5">
    <property type="entry name" value="GLUCANS BIOSYNTHESIS GLUCOSYLTRANSFERASE H"/>
    <property type="match status" value="1"/>
</dbReference>
<keyword evidence="9 13" id="KW-0812">Transmembrane</keyword>
<evidence type="ECO:0000256" key="7">
    <source>
        <dbReference type="ARBA" id="ARBA00022676"/>
    </source>
</evidence>
<feature type="transmembrane region" description="Helical" evidence="13">
    <location>
        <begin position="455"/>
        <end position="472"/>
    </location>
</feature>
<evidence type="ECO:0000256" key="13">
    <source>
        <dbReference type="SAM" id="Phobius"/>
    </source>
</evidence>
<keyword evidence="8 15" id="KW-0808">Transferase</keyword>
<reference evidence="15" key="1">
    <citation type="submission" date="2024-05" db="EMBL/GenBank/DDBJ databases">
        <authorList>
            <person name="Kim S."/>
            <person name="Heo J."/>
            <person name="Choi H."/>
            <person name="Choi Y."/>
            <person name="Kwon S.-W."/>
            <person name="Kim Y."/>
        </authorList>
    </citation>
    <scope>NUCLEOTIDE SEQUENCE</scope>
    <source>
        <strain evidence="15">KACC 23698</strain>
    </source>
</reference>
<feature type="domain" description="Glycosyltransferase 2-like" evidence="14">
    <location>
        <begin position="252"/>
        <end position="456"/>
    </location>
</feature>
<evidence type="ECO:0000256" key="11">
    <source>
        <dbReference type="ARBA" id="ARBA00023136"/>
    </source>
</evidence>
<evidence type="ECO:0000256" key="3">
    <source>
        <dbReference type="ARBA" id="ARBA00009337"/>
    </source>
</evidence>
<feature type="compositionally biased region" description="Polar residues" evidence="12">
    <location>
        <begin position="46"/>
        <end position="59"/>
    </location>
</feature>
<comment type="pathway">
    <text evidence="2">Glycan metabolism; osmoregulated periplasmic glucan (OPG) biosynthesis.</text>
</comment>
<name>A0AAU7J9P5_9HYPH</name>
<comment type="subcellular location">
    <subcellularLocation>
        <location evidence="1">Cell inner membrane</location>
        <topology evidence="1">Multi-pass membrane protein</topology>
    </subcellularLocation>
</comment>
<feature type="transmembrane region" description="Helical" evidence="13">
    <location>
        <begin position="98"/>
        <end position="124"/>
    </location>
</feature>
<keyword evidence="11 13" id="KW-0472">Membrane</keyword>
<evidence type="ECO:0000256" key="6">
    <source>
        <dbReference type="ARBA" id="ARBA00022519"/>
    </source>
</evidence>
<dbReference type="PANTHER" id="PTHR43867">
    <property type="entry name" value="CELLULOSE SYNTHASE CATALYTIC SUBUNIT A [UDP-FORMING]"/>
    <property type="match status" value="1"/>
</dbReference>
<dbReference type="AlphaFoldDB" id="A0AAU7J9P5"/>
<dbReference type="Gene3D" id="3.90.550.10">
    <property type="entry name" value="Spore Coat Polysaccharide Biosynthesis Protein SpsA, Chain A"/>
    <property type="match status" value="1"/>
</dbReference>
<feature type="transmembrane region" description="Helical" evidence="13">
    <location>
        <begin position="421"/>
        <end position="443"/>
    </location>
</feature>
<dbReference type="NCBIfam" id="NF003962">
    <property type="entry name" value="PRK05454.2-5"/>
    <property type="match status" value="1"/>
</dbReference>
<keyword evidence="10 13" id="KW-1133">Transmembrane helix</keyword>
<comment type="similarity">
    <text evidence="3">Belongs to the glycosyltransferase 2 family. OpgH subfamily.</text>
</comment>
<accession>A0AAU7J9P5</accession>
<evidence type="ECO:0000256" key="4">
    <source>
        <dbReference type="ARBA" id="ARBA00020585"/>
    </source>
</evidence>
<protein>
    <recommendedName>
        <fullName evidence="4">Glucans biosynthesis glucosyltransferase H</fullName>
    </recommendedName>
</protein>
<organism evidence="15">
    <name type="scientific">Alsobacter sp. KACC 23698</name>
    <dbReference type="NCBI Taxonomy" id="3149229"/>
    <lineage>
        <taxon>Bacteria</taxon>
        <taxon>Pseudomonadati</taxon>
        <taxon>Pseudomonadota</taxon>
        <taxon>Alphaproteobacteria</taxon>
        <taxon>Hyphomicrobiales</taxon>
        <taxon>Alsobacteraceae</taxon>
        <taxon>Alsobacter</taxon>
    </lineage>
</organism>
<keyword evidence="7 15" id="KW-0328">Glycosyltransferase</keyword>
<evidence type="ECO:0000256" key="5">
    <source>
        <dbReference type="ARBA" id="ARBA00022475"/>
    </source>
</evidence>
<feature type="transmembrane region" description="Helical" evidence="13">
    <location>
        <begin position="67"/>
        <end position="92"/>
    </location>
</feature>